<dbReference type="EMBL" id="CAJOBB010019493">
    <property type="protein sequence ID" value="CAF4358843.1"/>
    <property type="molecule type" value="Genomic_DNA"/>
</dbReference>
<feature type="region of interest" description="Disordered" evidence="1">
    <location>
        <begin position="70"/>
        <end position="102"/>
    </location>
</feature>
<dbReference type="AlphaFoldDB" id="A0A820LLI0"/>
<dbReference type="GO" id="GO:0000209">
    <property type="term" value="P:protein polyubiquitination"/>
    <property type="evidence" value="ECO:0007669"/>
    <property type="project" value="TreeGrafter"/>
</dbReference>
<accession>A0A820LLI0</accession>
<dbReference type="GO" id="GO:0005634">
    <property type="term" value="C:nucleus"/>
    <property type="evidence" value="ECO:0007669"/>
    <property type="project" value="TreeGrafter"/>
</dbReference>
<dbReference type="PANTHER" id="PTHR46276:SF1">
    <property type="entry name" value="E3 UBIQUITIN-PROTEIN LIGASE UBR5"/>
    <property type="match status" value="1"/>
</dbReference>
<organism evidence="2 3">
    <name type="scientific">Adineta steineri</name>
    <dbReference type="NCBI Taxonomy" id="433720"/>
    <lineage>
        <taxon>Eukaryota</taxon>
        <taxon>Metazoa</taxon>
        <taxon>Spiralia</taxon>
        <taxon>Gnathifera</taxon>
        <taxon>Rotifera</taxon>
        <taxon>Eurotatoria</taxon>
        <taxon>Bdelloidea</taxon>
        <taxon>Adinetida</taxon>
        <taxon>Adinetidae</taxon>
        <taxon>Adineta</taxon>
    </lineage>
</organism>
<name>A0A820LLI0_9BILA</name>
<evidence type="ECO:0000313" key="3">
    <source>
        <dbReference type="Proteomes" id="UP000663868"/>
    </source>
</evidence>
<protein>
    <submittedName>
        <fullName evidence="2">Uncharacterized protein</fullName>
    </submittedName>
</protein>
<dbReference type="GO" id="GO:0005737">
    <property type="term" value="C:cytoplasm"/>
    <property type="evidence" value="ECO:0007669"/>
    <property type="project" value="TreeGrafter"/>
</dbReference>
<proteinExistence type="predicted"/>
<dbReference type="Proteomes" id="UP000663868">
    <property type="component" value="Unassembled WGS sequence"/>
</dbReference>
<dbReference type="GO" id="GO:0090263">
    <property type="term" value="P:positive regulation of canonical Wnt signaling pathway"/>
    <property type="evidence" value="ECO:0007669"/>
    <property type="project" value="TreeGrafter"/>
</dbReference>
<reference evidence="2" key="1">
    <citation type="submission" date="2021-02" db="EMBL/GenBank/DDBJ databases">
        <authorList>
            <person name="Nowell W R."/>
        </authorList>
    </citation>
    <scope>NUCLEOTIDE SEQUENCE</scope>
</reference>
<gene>
    <name evidence="2" type="ORF">KXQ929_LOCUS48694</name>
</gene>
<evidence type="ECO:0000256" key="1">
    <source>
        <dbReference type="SAM" id="MobiDB-lite"/>
    </source>
</evidence>
<sequence>NTTSSASTTNPIVPGDQLTTTAAAANSSTVVTSSNVSNDRKRHRYDPRWLDGSLREELFGRIDRELKPDDLSLVKDSNPKTTTSIRKDQTSQQQHSTSTINPNPIQFGEQLQFWTDSNSENNTYPRFTHIACLHSELIAINTHGQLCQWNWQDMKLCYD</sequence>
<comment type="caution">
    <text evidence="2">The sequence shown here is derived from an EMBL/GenBank/DDBJ whole genome shotgun (WGS) entry which is preliminary data.</text>
</comment>
<feature type="non-terminal residue" evidence="2">
    <location>
        <position position="1"/>
    </location>
</feature>
<evidence type="ECO:0000313" key="2">
    <source>
        <dbReference type="EMBL" id="CAF4358843.1"/>
    </source>
</evidence>
<dbReference type="GO" id="GO:0034450">
    <property type="term" value="F:ubiquitin-ubiquitin ligase activity"/>
    <property type="evidence" value="ECO:0007669"/>
    <property type="project" value="TreeGrafter"/>
</dbReference>
<dbReference type="PANTHER" id="PTHR46276">
    <property type="entry name" value="E3 UBIQUITIN-PROTEIN LIGASE UBR5"/>
    <property type="match status" value="1"/>
</dbReference>
<feature type="compositionally biased region" description="Low complexity" evidence="1">
    <location>
        <begin position="90"/>
        <end position="99"/>
    </location>
</feature>